<dbReference type="PANTHER" id="PTHR33969">
    <property type="entry name" value="SEGREGATION AND CONDENSATION PROTEIN A"/>
    <property type="match status" value="1"/>
</dbReference>
<dbReference type="Proteomes" id="UP000679213">
    <property type="component" value="Chromosome I"/>
</dbReference>
<dbReference type="PANTHER" id="PTHR33969:SF2">
    <property type="entry name" value="SEGREGATION AND CONDENSATION PROTEIN A"/>
    <property type="match status" value="1"/>
</dbReference>
<evidence type="ECO:0000313" key="3">
    <source>
        <dbReference type="Proteomes" id="UP000679213"/>
    </source>
</evidence>
<dbReference type="Gene3D" id="6.10.250.2410">
    <property type="match status" value="1"/>
</dbReference>
<sequence>MVDSNFDISLWVKMIKEGIEKKNLNPWDVNISEIADYYITKIKELKKFDIRLSADVILVGGILLRLKSESLYNECSIEEDEDFYDNEDDYEDFYIDDNEIKENNKKSVNKENNKDKKSKKTITVDELIKTIEKELKKVKKSKRKKEKDIKEVEEIVEKLLEEEDISDIIEKLLEDLMKEKIIIYQEKFKTKDERVKYLLPSLYLANDGKVELIQEKLFEKLIIKFIQES</sequence>
<reference evidence="2 3" key="1">
    <citation type="submission" date="2020-04" db="EMBL/GenBank/DDBJ databases">
        <authorList>
            <consortium name="Genoscope - CEA"/>
            <person name="William W."/>
        </authorList>
    </citation>
    <scope>NUCLEOTIDE SEQUENCE [LARGE SCALE GENOMIC DNA]</scope>
    <source>
        <strain evidence="2 3">SG7</strain>
    </source>
</reference>
<dbReference type="Pfam" id="PF02616">
    <property type="entry name" value="SMC_ScpA"/>
    <property type="match status" value="1"/>
</dbReference>
<keyword evidence="3" id="KW-1185">Reference proteome</keyword>
<protein>
    <submittedName>
        <fullName evidence="2">Segregation and condensation protein A</fullName>
    </submittedName>
</protein>
<dbReference type="EMBL" id="LR792632">
    <property type="protein sequence ID" value="CAB3288340.1"/>
    <property type="molecule type" value="Genomic_DNA"/>
</dbReference>
<evidence type="ECO:0000313" key="2">
    <source>
        <dbReference type="EMBL" id="CAB3288340.1"/>
    </source>
</evidence>
<accession>A0A8D6PQZ7</accession>
<organism evidence="2 3">
    <name type="scientific">Methanocaldococcus lauensis</name>
    <dbReference type="NCBI Taxonomy" id="2546128"/>
    <lineage>
        <taxon>Archaea</taxon>
        <taxon>Methanobacteriati</taxon>
        <taxon>Methanobacteriota</taxon>
        <taxon>Methanomada group</taxon>
        <taxon>Methanococci</taxon>
        <taxon>Methanococcales</taxon>
        <taxon>Methanocaldococcaceae</taxon>
        <taxon>Methanocaldococcus</taxon>
    </lineage>
</organism>
<dbReference type="GeneID" id="65883482"/>
<gene>
    <name evidence="2" type="ORF">MLAUSG7_0677</name>
</gene>
<feature type="coiled-coil region" evidence="1">
    <location>
        <begin position="124"/>
        <end position="162"/>
    </location>
</feature>
<name>A0A8D6PQZ7_9EURY</name>
<dbReference type="KEGG" id="mesg:MLAUSG7_0677"/>
<keyword evidence="1" id="KW-0175">Coiled coil</keyword>
<evidence type="ECO:0000256" key="1">
    <source>
        <dbReference type="SAM" id="Coils"/>
    </source>
</evidence>
<dbReference type="InterPro" id="IPR003768">
    <property type="entry name" value="ScpA"/>
</dbReference>
<dbReference type="AlphaFoldDB" id="A0A8D6PQZ7"/>
<dbReference type="RefSeq" id="WP_214400532.1">
    <property type="nucleotide sequence ID" value="NZ_LR792632.1"/>
</dbReference>
<proteinExistence type="predicted"/>